<proteinExistence type="predicted"/>
<feature type="region of interest" description="Disordered" evidence="1">
    <location>
        <begin position="1"/>
        <end position="64"/>
    </location>
</feature>
<dbReference type="Proteomes" id="UP000006038">
    <property type="component" value="Chromosome 6"/>
</dbReference>
<evidence type="ECO:0000313" key="3">
    <source>
        <dbReference type="Proteomes" id="UP000006038"/>
    </source>
</evidence>
<evidence type="ECO:0000256" key="1">
    <source>
        <dbReference type="SAM" id="MobiDB-lite"/>
    </source>
</evidence>
<dbReference type="EnsemblPlants" id="OB06G14860.1">
    <property type="protein sequence ID" value="OB06G14860.1"/>
    <property type="gene ID" value="OB06G14860"/>
</dbReference>
<feature type="compositionally biased region" description="Basic and acidic residues" evidence="1">
    <location>
        <begin position="37"/>
        <end position="47"/>
    </location>
</feature>
<dbReference type="HOGENOM" id="CLU_2416828_0_0_1"/>
<feature type="compositionally biased region" description="Basic and acidic residues" evidence="1">
    <location>
        <begin position="7"/>
        <end position="22"/>
    </location>
</feature>
<organism evidence="2">
    <name type="scientific">Oryza brachyantha</name>
    <name type="common">malo sina</name>
    <dbReference type="NCBI Taxonomy" id="4533"/>
    <lineage>
        <taxon>Eukaryota</taxon>
        <taxon>Viridiplantae</taxon>
        <taxon>Streptophyta</taxon>
        <taxon>Embryophyta</taxon>
        <taxon>Tracheophyta</taxon>
        <taxon>Spermatophyta</taxon>
        <taxon>Magnoliopsida</taxon>
        <taxon>Liliopsida</taxon>
        <taxon>Poales</taxon>
        <taxon>Poaceae</taxon>
        <taxon>BOP clade</taxon>
        <taxon>Oryzoideae</taxon>
        <taxon>Oryzeae</taxon>
        <taxon>Oryzinae</taxon>
        <taxon>Oryza</taxon>
    </lineage>
</organism>
<keyword evidence="3" id="KW-1185">Reference proteome</keyword>
<reference evidence="2" key="1">
    <citation type="journal article" date="2013" name="Nat. Commun.">
        <title>Whole-genome sequencing of Oryza brachyantha reveals mechanisms underlying Oryza genome evolution.</title>
        <authorList>
            <person name="Chen J."/>
            <person name="Huang Q."/>
            <person name="Gao D."/>
            <person name="Wang J."/>
            <person name="Lang Y."/>
            <person name="Liu T."/>
            <person name="Li B."/>
            <person name="Bai Z."/>
            <person name="Luis Goicoechea J."/>
            <person name="Liang C."/>
            <person name="Chen C."/>
            <person name="Zhang W."/>
            <person name="Sun S."/>
            <person name="Liao Y."/>
            <person name="Zhang X."/>
            <person name="Yang L."/>
            <person name="Song C."/>
            <person name="Wang M."/>
            <person name="Shi J."/>
            <person name="Liu G."/>
            <person name="Liu J."/>
            <person name="Zhou H."/>
            <person name="Zhou W."/>
            <person name="Yu Q."/>
            <person name="An N."/>
            <person name="Chen Y."/>
            <person name="Cai Q."/>
            <person name="Wang B."/>
            <person name="Liu B."/>
            <person name="Min J."/>
            <person name="Huang Y."/>
            <person name="Wu H."/>
            <person name="Li Z."/>
            <person name="Zhang Y."/>
            <person name="Yin Y."/>
            <person name="Song W."/>
            <person name="Jiang J."/>
            <person name="Jackson S.A."/>
            <person name="Wing R.A."/>
            <person name="Wang J."/>
            <person name="Chen M."/>
        </authorList>
    </citation>
    <scope>NUCLEOTIDE SEQUENCE [LARGE SCALE GENOMIC DNA]</scope>
    <source>
        <strain evidence="2">cv. IRGC 101232</strain>
    </source>
</reference>
<name>J3MBU2_ORYBR</name>
<dbReference type="AlphaFoldDB" id="J3MBU2"/>
<reference evidence="2" key="2">
    <citation type="submission" date="2013-04" db="UniProtKB">
        <authorList>
            <consortium name="EnsemblPlants"/>
        </authorList>
    </citation>
    <scope>IDENTIFICATION</scope>
</reference>
<dbReference type="Gramene" id="OB06G14860.1">
    <property type="protein sequence ID" value="OB06G14860.1"/>
    <property type="gene ID" value="OB06G14860"/>
</dbReference>
<evidence type="ECO:0000313" key="2">
    <source>
        <dbReference type="EnsemblPlants" id="OB06G14860.1"/>
    </source>
</evidence>
<protein>
    <submittedName>
        <fullName evidence="2">Uncharacterized protein</fullName>
    </submittedName>
</protein>
<accession>J3MBU2</accession>
<sequence>MVASTKSEGERREKPEKEERGLTRPTLSPLGSWRRPNAGEDRPRPDAGEVYLDAPPWGRGRCRALQTGGEWKELMRTGGGRGREGERVVREI</sequence>